<evidence type="ECO:0000256" key="3">
    <source>
        <dbReference type="ARBA" id="ARBA00022475"/>
    </source>
</evidence>
<feature type="transmembrane region" description="Helical" evidence="9">
    <location>
        <begin position="396"/>
        <end position="416"/>
    </location>
</feature>
<keyword evidence="4" id="KW-0997">Cell inner membrane</keyword>
<comment type="subcellular location">
    <subcellularLocation>
        <location evidence="1">Cell inner membrane</location>
        <topology evidence="1">Multi-pass membrane protein</topology>
    </subcellularLocation>
</comment>
<dbReference type="PANTHER" id="PTHR30574">
    <property type="entry name" value="INNER MEMBRANE PROTEIN YEDE"/>
    <property type="match status" value="1"/>
</dbReference>
<feature type="transmembrane region" description="Helical" evidence="9">
    <location>
        <begin position="188"/>
        <end position="210"/>
    </location>
</feature>
<gene>
    <name evidence="10" type="ORF">ACFQ4P_08810</name>
</gene>
<dbReference type="Pfam" id="PF04143">
    <property type="entry name" value="Sulf_transp"/>
    <property type="match status" value="1"/>
</dbReference>
<evidence type="ECO:0000256" key="6">
    <source>
        <dbReference type="ARBA" id="ARBA00022989"/>
    </source>
</evidence>
<feature type="transmembrane region" description="Helical" evidence="9">
    <location>
        <begin position="69"/>
        <end position="88"/>
    </location>
</feature>
<feature type="transmembrane region" description="Helical" evidence="9">
    <location>
        <begin position="359"/>
        <end position="376"/>
    </location>
</feature>
<keyword evidence="11" id="KW-1185">Reference proteome</keyword>
<feature type="transmembrane region" description="Helical" evidence="9">
    <location>
        <begin position="100"/>
        <end position="126"/>
    </location>
</feature>
<evidence type="ECO:0000256" key="9">
    <source>
        <dbReference type="SAM" id="Phobius"/>
    </source>
</evidence>
<evidence type="ECO:0000313" key="11">
    <source>
        <dbReference type="Proteomes" id="UP001597196"/>
    </source>
</evidence>
<feature type="transmembrane region" description="Helical" evidence="9">
    <location>
        <begin position="138"/>
        <end position="160"/>
    </location>
</feature>
<keyword evidence="3" id="KW-1003">Cell membrane</keyword>
<feature type="transmembrane region" description="Helical" evidence="9">
    <location>
        <begin position="7"/>
        <end position="24"/>
    </location>
</feature>
<feature type="transmembrane region" description="Helical" evidence="9">
    <location>
        <begin position="328"/>
        <end position="347"/>
    </location>
</feature>
<evidence type="ECO:0000256" key="5">
    <source>
        <dbReference type="ARBA" id="ARBA00022692"/>
    </source>
</evidence>
<feature type="transmembrane region" description="Helical" evidence="9">
    <location>
        <begin position="30"/>
        <end position="48"/>
    </location>
</feature>
<proteinExistence type="inferred from homology"/>
<dbReference type="EMBL" id="JBHTOC010000012">
    <property type="protein sequence ID" value="MFD1430347.1"/>
    <property type="molecule type" value="Genomic_DNA"/>
</dbReference>
<evidence type="ECO:0000256" key="8">
    <source>
        <dbReference type="ARBA" id="ARBA00035655"/>
    </source>
</evidence>
<keyword evidence="7 9" id="KW-0472">Membrane</keyword>
<keyword evidence="5 9" id="KW-0812">Transmembrane</keyword>
<evidence type="ECO:0000256" key="2">
    <source>
        <dbReference type="ARBA" id="ARBA00022448"/>
    </source>
</evidence>
<comment type="caution">
    <text evidence="10">The sequence shown here is derived from an EMBL/GenBank/DDBJ whole genome shotgun (WGS) entry which is preliminary data.</text>
</comment>
<dbReference type="PANTHER" id="PTHR30574:SF1">
    <property type="entry name" value="SULPHUR TRANSPORT DOMAIN-CONTAINING PROTEIN"/>
    <property type="match status" value="1"/>
</dbReference>
<accession>A0ABW4CIA7</accession>
<name>A0ABW4CIA7_9LACO</name>
<feature type="transmembrane region" description="Helical" evidence="9">
    <location>
        <begin position="263"/>
        <end position="282"/>
    </location>
</feature>
<organism evidence="10 11">
    <name type="scientific">Lacticaseibacillus mingshuiensis</name>
    <dbReference type="NCBI Taxonomy" id="2799574"/>
    <lineage>
        <taxon>Bacteria</taxon>
        <taxon>Bacillati</taxon>
        <taxon>Bacillota</taxon>
        <taxon>Bacilli</taxon>
        <taxon>Lactobacillales</taxon>
        <taxon>Lactobacillaceae</taxon>
        <taxon>Lacticaseibacillus</taxon>
    </lineage>
</organism>
<dbReference type="Proteomes" id="UP001597196">
    <property type="component" value="Unassembled WGS sequence"/>
</dbReference>
<reference evidence="11" key="1">
    <citation type="journal article" date="2019" name="Int. J. Syst. Evol. Microbiol.">
        <title>The Global Catalogue of Microorganisms (GCM) 10K type strain sequencing project: providing services to taxonomists for standard genome sequencing and annotation.</title>
        <authorList>
            <consortium name="The Broad Institute Genomics Platform"/>
            <consortium name="The Broad Institute Genome Sequencing Center for Infectious Disease"/>
            <person name="Wu L."/>
            <person name="Ma J."/>
        </authorList>
    </citation>
    <scope>NUCLEOTIDE SEQUENCE [LARGE SCALE GENOMIC DNA]</scope>
    <source>
        <strain evidence="11">CCM 8980</strain>
    </source>
</reference>
<dbReference type="RefSeq" id="WP_203626660.1">
    <property type="nucleotide sequence ID" value="NZ_BOLQ01000007.1"/>
</dbReference>
<dbReference type="InterPro" id="IPR007272">
    <property type="entry name" value="Sulf_transp_TsuA/YedE"/>
</dbReference>
<evidence type="ECO:0000256" key="4">
    <source>
        <dbReference type="ARBA" id="ARBA00022519"/>
    </source>
</evidence>
<keyword evidence="2" id="KW-0813">Transport</keyword>
<evidence type="ECO:0000313" key="10">
    <source>
        <dbReference type="EMBL" id="MFD1430347.1"/>
    </source>
</evidence>
<evidence type="ECO:0000256" key="7">
    <source>
        <dbReference type="ARBA" id="ARBA00023136"/>
    </source>
</evidence>
<keyword evidence="6 9" id="KW-1133">Transmembrane helix</keyword>
<comment type="similarity">
    <text evidence="8">Belongs to the TsuA/YedE (TC 9.B.102) family.</text>
</comment>
<protein>
    <submittedName>
        <fullName evidence="10">YeeE/YedE family protein</fullName>
    </submittedName>
</protein>
<evidence type="ECO:0000256" key="1">
    <source>
        <dbReference type="ARBA" id="ARBA00004429"/>
    </source>
</evidence>
<sequence length="422" mass="45742">MKHLDCIAGFVLLAVLLIGGPFALATNMLYIRLLLGLALGYILSRSYTGFAGSVNRAYKTGSTSLMRTMMFMFVITAIANMAFLVLAPDIKAYDLWINPINLGLLLGGLLFGLGMSFSSCCASGVLTDLATDAPRAGVTLIFFCLGVFVGFPVQATASWVKDSWFTSSTGAKFANGVFMPDWFKWDGLNGYLGAIILTIIFAGIVVWLSYRYEKMRRNNKTYVGVPSERVQENAPKQDIAEFAVGSEKNYYALFVKPWTLKQGAIGMMMVFVLLMGLTKSGWGASTPYGFWFGKVLNLVGVSADSLANFTHQAPAVFSNPWLSNPVTVQNFGIFLGAVFFILSSGLFKETMGAIPRLTGKSTVMYIIGGFTMGFGTRLANGCNVGALYSPIAEFSLSGWIFLIVLVLGAIGGNRIAKRVYGY</sequence>